<dbReference type="EMBL" id="JACJHZ010000045">
    <property type="protein sequence ID" value="MBA9023997.1"/>
    <property type="molecule type" value="Genomic_DNA"/>
</dbReference>
<feature type="compositionally biased region" description="Polar residues" evidence="1">
    <location>
        <begin position="33"/>
        <end position="42"/>
    </location>
</feature>
<name>A0ABR6CI06_9HYPH</name>
<comment type="caution">
    <text evidence="2">The sequence shown here is derived from an EMBL/GenBank/DDBJ whole genome shotgun (WGS) entry which is preliminary data.</text>
</comment>
<proteinExistence type="predicted"/>
<dbReference type="Proteomes" id="UP000587524">
    <property type="component" value="Unassembled WGS sequence"/>
</dbReference>
<gene>
    <name evidence="2" type="ORF">HNQ97_006032</name>
</gene>
<accession>A0ABR6CI06</accession>
<sequence>MTPTAGTVDHLETPKLPLRVKRKVKSRHKPISDPNTGSATSQIAITPERWLGNTAYAMTAERDWATATNLIPYLLVMSSMS</sequence>
<keyword evidence="3" id="KW-1185">Reference proteome</keyword>
<evidence type="ECO:0000256" key="1">
    <source>
        <dbReference type="SAM" id="MobiDB-lite"/>
    </source>
</evidence>
<feature type="region of interest" description="Disordered" evidence="1">
    <location>
        <begin position="22"/>
        <end position="42"/>
    </location>
</feature>
<evidence type="ECO:0000313" key="3">
    <source>
        <dbReference type="Proteomes" id="UP000587524"/>
    </source>
</evidence>
<reference evidence="2 3" key="1">
    <citation type="submission" date="2020-08" db="EMBL/GenBank/DDBJ databases">
        <title>Genomic Encyclopedia of Type Strains, Phase IV (KMG-IV): sequencing the most valuable type-strain genomes for metagenomic binning, comparative biology and taxonomic classification.</title>
        <authorList>
            <person name="Goeker M."/>
        </authorList>
    </citation>
    <scope>NUCLEOTIDE SEQUENCE [LARGE SCALE GENOMIC DNA]</scope>
    <source>
        <strain evidence="2 3">DSM 17455</strain>
    </source>
</reference>
<protein>
    <submittedName>
        <fullName evidence="2">Uncharacterized protein</fullName>
    </submittedName>
</protein>
<evidence type="ECO:0000313" key="2">
    <source>
        <dbReference type="EMBL" id="MBA9023997.1"/>
    </source>
</evidence>
<organism evidence="2 3">
    <name type="scientific">Aminobacter ciceronei</name>
    <dbReference type="NCBI Taxonomy" id="150723"/>
    <lineage>
        <taxon>Bacteria</taxon>
        <taxon>Pseudomonadati</taxon>
        <taxon>Pseudomonadota</taxon>
        <taxon>Alphaproteobacteria</taxon>
        <taxon>Hyphomicrobiales</taxon>
        <taxon>Phyllobacteriaceae</taxon>
        <taxon>Aminobacter</taxon>
    </lineage>
</organism>